<feature type="region of interest" description="Disordered" evidence="1">
    <location>
        <begin position="252"/>
        <end position="277"/>
    </location>
</feature>
<gene>
    <name evidence="2" type="ORF">K435DRAFT_233104</name>
</gene>
<dbReference type="AlphaFoldDB" id="A0A4S8LQ84"/>
<evidence type="ECO:0000313" key="3">
    <source>
        <dbReference type="Proteomes" id="UP000297245"/>
    </source>
</evidence>
<proteinExistence type="predicted"/>
<dbReference type="OrthoDB" id="2956939at2759"/>
<dbReference type="Proteomes" id="UP000297245">
    <property type="component" value="Unassembled WGS sequence"/>
</dbReference>
<evidence type="ECO:0000256" key="1">
    <source>
        <dbReference type="SAM" id="MobiDB-lite"/>
    </source>
</evidence>
<dbReference type="EMBL" id="ML179304">
    <property type="protein sequence ID" value="THU91537.1"/>
    <property type="molecule type" value="Genomic_DNA"/>
</dbReference>
<protein>
    <submittedName>
        <fullName evidence="2">Uncharacterized protein</fullName>
    </submittedName>
</protein>
<evidence type="ECO:0000313" key="2">
    <source>
        <dbReference type="EMBL" id="THU91537.1"/>
    </source>
</evidence>
<sequence>MNHNALETSSIVTSETFDTWETSSSTSTAWGPGALSGRAIKSLGEASLRGLEKIAIRWRFAKIKSDLPSPGSRDRHHGDTTHVPQIPNEKLEKIMDDLLELSRLDYYDSKVRHKALRFIMMQIGSRETGQLTGCITKWPREEIMIFLSEMMPCMPLLWHDSSSSNSDSNRSGDDGETNFNLKERLELLAVYRSSQSPRETHDAIPFIVFISQLAETKADARRAVVDAGFLRFLATVHKHCSIPVRVDLEGTLNRGKDRDKGSGSDMHMNNDSGAASVDRDVVEAARDALSVFLDTDSGDRSTDIDVVLRECKALQMELVWPRSGEAVELLPLSTLSCKLAQLTPMRRGVFWRDLWQTTSASAATARRTYQPGSPAIMSPRLSSSDPAKLVVDRLCEIAVVLSIKTYHRPKCSKDLFDICFDLLVFCDMNTEDRDIADLSLLYLLQCVALGGEPAIALRDVLVLSSYNVNLDFFYRIIYPLLRMKTELLPTAQKFCQEVQYHYGPSKNPINHFIDFAMDVATRNQTCARAILDADIKSLLSAMGRPAPHVLMLFHELGSEREEVRSTVFFCSAFFV</sequence>
<accession>A0A4S8LQ84</accession>
<keyword evidence="3" id="KW-1185">Reference proteome</keyword>
<organism evidence="2 3">
    <name type="scientific">Dendrothele bispora (strain CBS 962.96)</name>
    <dbReference type="NCBI Taxonomy" id="1314807"/>
    <lineage>
        <taxon>Eukaryota</taxon>
        <taxon>Fungi</taxon>
        <taxon>Dikarya</taxon>
        <taxon>Basidiomycota</taxon>
        <taxon>Agaricomycotina</taxon>
        <taxon>Agaricomycetes</taxon>
        <taxon>Agaricomycetidae</taxon>
        <taxon>Agaricales</taxon>
        <taxon>Agaricales incertae sedis</taxon>
        <taxon>Dendrothele</taxon>
    </lineage>
</organism>
<name>A0A4S8LQ84_DENBC</name>
<reference evidence="2 3" key="1">
    <citation type="journal article" date="2019" name="Nat. Ecol. Evol.">
        <title>Megaphylogeny resolves global patterns of mushroom evolution.</title>
        <authorList>
            <person name="Varga T."/>
            <person name="Krizsan K."/>
            <person name="Foldi C."/>
            <person name="Dima B."/>
            <person name="Sanchez-Garcia M."/>
            <person name="Sanchez-Ramirez S."/>
            <person name="Szollosi G.J."/>
            <person name="Szarkandi J.G."/>
            <person name="Papp V."/>
            <person name="Albert L."/>
            <person name="Andreopoulos W."/>
            <person name="Angelini C."/>
            <person name="Antonin V."/>
            <person name="Barry K.W."/>
            <person name="Bougher N.L."/>
            <person name="Buchanan P."/>
            <person name="Buyck B."/>
            <person name="Bense V."/>
            <person name="Catcheside P."/>
            <person name="Chovatia M."/>
            <person name="Cooper J."/>
            <person name="Damon W."/>
            <person name="Desjardin D."/>
            <person name="Finy P."/>
            <person name="Geml J."/>
            <person name="Haridas S."/>
            <person name="Hughes K."/>
            <person name="Justo A."/>
            <person name="Karasinski D."/>
            <person name="Kautmanova I."/>
            <person name="Kiss B."/>
            <person name="Kocsube S."/>
            <person name="Kotiranta H."/>
            <person name="LaButti K.M."/>
            <person name="Lechner B.E."/>
            <person name="Liimatainen K."/>
            <person name="Lipzen A."/>
            <person name="Lukacs Z."/>
            <person name="Mihaltcheva S."/>
            <person name="Morgado L.N."/>
            <person name="Niskanen T."/>
            <person name="Noordeloos M.E."/>
            <person name="Ohm R.A."/>
            <person name="Ortiz-Santana B."/>
            <person name="Ovrebo C."/>
            <person name="Racz N."/>
            <person name="Riley R."/>
            <person name="Savchenko A."/>
            <person name="Shiryaev A."/>
            <person name="Soop K."/>
            <person name="Spirin V."/>
            <person name="Szebenyi C."/>
            <person name="Tomsovsky M."/>
            <person name="Tulloss R.E."/>
            <person name="Uehling J."/>
            <person name="Grigoriev I.V."/>
            <person name="Vagvolgyi C."/>
            <person name="Papp T."/>
            <person name="Martin F.M."/>
            <person name="Miettinen O."/>
            <person name="Hibbett D.S."/>
            <person name="Nagy L.G."/>
        </authorList>
    </citation>
    <scope>NUCLEOTIDE SEQUENCE [LARGE SCALE GENOMIC DNA]</scope>
    <source>
        <strain evidence="2 3">CBS 962.96</strain>
    </source>
</reference>